<gene>
    <name evidence="1" type="ORF">GSOID_T00006926001</name>
</gene>
<dbReference type="AlphaFoldDB" id="E4XWB0"/>
<evidence type="ECO:0000313" key="1">
    <source>
        <dbReference type="EMBL" id="CBY13965.1"/>
    </source>
</evidence>
<protein>
    <submittedName>
        <fullName evidence="1">Uncharacterized protein</fullName>
    </submittedName>
</protein>
<accession>E4XWB0</accession>
<dbReference type="EMBL" id="FN653239">
    <property type="protein sequence ID" value="CBY13965.1"/>
    <property type="molecule type" value="Genomic_DNA"/>
</dbReference>
<organism evidence="1">
    <name type="scientific">Oikopleura dioica</name>
    <name type="common">Tunicate</name>
    <dbReference type="NCBI Taxonomy" id="34765"/>
    <lineage>
        <taxon>Eukaryota</taxon>
        <taxon>Metazoa</taxon>
        <taxon>Chordata</taxon>
        <taxon>Tunicata</taxon>
        <taxon>Appendicularia</taxon>
        <taxon>Copelata</taxon>
        <taxon>Oikopleuridae</taxon>
        <taxon>Oikopleura</taxon>
    </lineage>
</organism>
<name>E4XWB0_OIKDI</name>
<dbReference type="Proteomes" id="UP000001307">
    <property type="component" value="Unassembled WGS sequence"/>
</dbReference>
<keyword evidence="2" id="KW-1185">Reference proteome</keyword>
<sequence>MRFYMLPTCATLSALLLIYLPLACCCLRGRQRRMVIRPAKSEKDKVGLSKL</sequence>
<proteinExistence type="predicted"/>
<evidence type="ECO:0000313" key="2">
    <source>
        <dbReference type="Proteomes" id="UP000001307"/>
    </source>
</evidence>
<dbReference type="InParanoid" id="E4XWB0"/>
<reference evidence="1" key="1">
    <citation type="journal article" date="2010" name="Science">
        <title>Plasticity of animal genome architecture unmasked by rapid evolution of a pelagic tunicate.</title>
        <authorList>
            <person name="Denoeud F."/>
            <person name="Henriet S."/>
            <person name="Mungpakdee S."/>
            <person name="Aury J.M."/>
            <person name="Da Silva C."/>
            <person name="Brinkmann H."/>
            <person name="Mikhaleva J."/>
            <person name="Olsen L.C."/>
            <person name="Jubin C."/>
            <person name="Canestro C."/>
            <person name="Bouquet J.M."/>
            <person name="Danks G."/>
            <person name="Poulain J."/>
            <person name="Campsteijn C."/>
            <person name="Adamski M."/>
            <person name="Cross I."/>
            <person name="Yadetie F."/>
            <person name="Muffato M."/>
            <person name="Louis A."/>
            <person name="Butcher S."/>
            <person name="Tsagkogeorga G."/>
            <person name="Konrad A."/>
            <person name="Singh S."/>
            <person name="Jensen M.F."/>
            <person name="Cong E.H."/>
            <person name="Eikeseth-Otteraa H."/>
            <person name="Noel B."/>
            <person name="Anthouard V."/>
            <person name="Porcel B.M."/>
            <person name="Kachouri-Lafond R."/>
            <person name="Nishino A."/>
            <person name="Ugolini M."/>
            <person name="Chourrout P."/>
            <person name="Nishida H."/>
            <person name="Aasland R."/>
            <person name="Huzurbazar S."/>
            <person name="Westhof E."/>
            <person name="Delsuc F."/>
            <person name="Lehrach H."/>
            <person name="Reinhardt R."/>
            <person name="Weissenbach J."/>
            <person name="Roy S.W."/>
            <person name="Artiguenave F."/>
            <person name="Postlethwait J.H."/>
            <person name="Manak J.R."/>
            <person name="Thompson E.M."/>
            <person name="Jaillon O."/>
            <person name="Du Pasquier L."/>
            <person name="Boudinot P."/>
            <person name="Liberles D.A."/>
            <person name="Volff J.N."/>
            <person name="Philippe H."/>
            <person name="Lenhard B."/>
            <person name="Roest Crollius H."/>
            <person name="Wincker P."/>
            <person name="Chourrout D."/>
        </authorList>
    </citation>
    <scope>NUCLEOTIDE SEQUENCE [LARGE SCALE GENOMIC DNA]</scope>
</reference>